<evidence type="ECO:0000259" key="1">
    <source>
        <dbReference type="Pfam" id="PF18367"/>
    </source>
</evidence>
<organism evidence="3 4">
    <name type="scientific">Janibacter melonis</name>
    <dbReference type="NCBI Taxonomy" id="262209"/>
    <lineage>
        <taxon>Bacteria</taxon>
        <taxon>Bacillati</taxon>
        <taxon>Actinomycetota</taxon>
        <taxon>Actinomycetes</taxon>
        <taxon>Micrococcales</taxon>
        <taxon>Intrasporangiaceae</taxon>
        <taxon>Janibacter</taxon>
    </lineage>
</organism>
<evidence type="ECO:0000313" key="3">
    <source>
        <dbReference type="EMBL" id="OAB87308.1"/>
    </source>
</evidence>
<accession>A0A176QCC3</accession>
<evidence type="ECO:0000259" key="2">
    <source>
        <dbReference type="Pfam" id="PF21531"/>
    </source>
</evidence>
<dbReference type="Proteomes" id="UP000076976">
    <property type="component" value="Unassembled WGS sequence"/>
</dbReference>
<keyword evidence="4" id="KW-1185">Reference proteome</keyword>
<dbReference type="InterPro" id="IPR048576">
    <property type="entry name" value="Rv2175c_wHTH"/>
</dbReference>
<comment type="caution">
    <text evidence="3">The sequence shown here is derived from an EMBL/GenBank/DDBJ whole genome shotgun (WGS) entry which is preliminary data.</text>
</comment>
<dbReference type="Pfam" id="PF18367">
    <property type="entry name" value="Rv2175c_C"/>
    <property type="match status" value="1"/>
</dbReference>
<gene>
    <name evidence="3" type="ORF">AWH69_10890</name>
</gene>
<feature type="domain" description="Rv2175c C-terminal" evidence="1">
    <location>
        <begin position="50"/>
        <end position="103"/>
    </location>
</feature>
<dbReference type="Pfam" id="PF21531">
    <property type="entry name" value="Rv2175c_wHTH"/>
    <property type="match status" value="1"/>
</dbReference>
<evidence type="ECO:0000313" key="4">
    <source>
        <dbReference type="Proteomes" id="UP000076976"/>
    </source>
</evidence>
<reference evidence="3 4" key="1">
    <citation type="submission" date="2016-01" db="EMBL/GenBank/DDBJ databases">
        <title>Janibacter melonis strain CD11_4 genome sequencing and assembly.</title>
        <authorList>
            <person name="Nair G.R."/>
            <person name="Kaur G."/>
            <person name="Chander A.M."/>
            <person name="Mayilraj S."/>
        </authorList>
    </citation>
    <scope>NUCLEOTIDE SEQUENCE [LARGE SCALE GENOMIC DNA]</scope>
    <source>
        <strain evidence="3 4">CD11-4</strain>
    </source>
</reference>
<dbReference type="STRING" id="262209.AWH69_10890"/>
<name>A0A176QCC3_9MICO</name>
<sequence length="107" mass="11836">MPDVAQRLGVRLTDVRRMIEEGDLVAVRVGERRVLQVPAAFVDDDGPLPALRGTFTVLRDARMSDDEVVAWLFARDETLPGGATTAVEAIRAGFKTEVRRRAMEEAL</sequence>
<dbReference type="EMBL" id="LQZG01000003">
    <property type="protein sequence ID" value="OAB87308.1"/>
    <property type="molecule type" value="Genomic_DNA"/>
</dbReference>
<dbReference type="InterPro" id="IPR041098">
    <property type="entry name" value="Rv2175c_C"/>
</dbReference>
<protein>
    <submittedName>
        <fullName evidence="3">Transcriptional regulator</fullName>
    </submittedName>
</protein>
<proteinExistence type="predicted"/>
<dbReference type="AlphaFoldDB" id="A0A176QCC3"/>
<feature type="domain" description="DNA-binding protein Rv2175c wHTH" evidence="2">
    <location>
        <begin position="2"/>
        <end position="41"/>
    </location>
</feature>
<dbReference type="GO" id="GO:0003677">
    <property type="term" value="F:DNA binding"/>
    <property type="evidence" value="ECO:0007669"/>
    <property type="project" value="InterPro"/>
</dbReference>